<comment type="caution">
    <text evidence="3">The sequence shown here is derived from an EMBL/GenBank/DDBJ whole genome shotgun (WGS) entry which is preliminary data.</text>
</comment>
<feature type="compositionally biased region" description="Basic and acidic residues" evidence="1">
    <location>
        <begin position="151"/>
        <end position="161"/>
    </location>
</feature>
<dbReference type="SUPFAM" id="SSF52540">
    <property type="entry name" value="P-loop containing nucleoside triphosphate hydrolases"/>
    <property type="match status" value="1"/>
</dbReference>
<gene>
    <name evidence="3" type="ORF">D7X96_34810</name>
</gene>
<dbReference type="Gene3D" id="3.40.50.300">
    <property type="entry name" value="P-loop containing nucleotide triphosphate hydrolases"/>
    <property type="match status" value="1"/>
</dbReference>
<dbReference type="PANTHER" id="PTHR40396:SF1">
    <property type="entry name" value="ATPASE AAA-TYPE CORE DOMAIN-CONTAINING PROTEIN"/>
    <property type="match status" value="1"/>
</dbReference>
<dbReference type="PIRSF" id="PIRSF029347">
    <property type="entry name" value="RecF"/>
    <property type="match status" value="1"/>
</dbReference>
<dbReference type="EMBL" id="RAWM01000161">
    <property type="protein sequence ID" value="RKH59794.1"/>
    <property type="molecule type" value="Genomic_DNA"/>
</dbReference>
<accession>A0A3A8Q952</accession>
<name>A0A3A8Q952_9BACT</name>
<dbReference type="InterPro" id="IPR003959">
    <property type="entry name" value="ATPase_AAA_core"/>
</dbReference>
<dbReference type="Proteomes" id="UP000282656">
    <property type="component" value="Unassembled WGS sequence"/>
</dbReference>
<dbReference type="OrthoDB" id="9816506at2"/>
<dbReference type="Pfam" id="PF13304">
    <property type="entry name" value="AAA_21"/>
    <property type="match status" value="1"/>
</dbReference>
<protein>
    <submittedName>
        <fullName evidence="3">ATPase</fullName>
    </submittedName>
</protein>
<sequence length="409" mass="45054">MRPLLELSVKNYKSLRDVTVRLGPLNVLVGPNGSGKSNLLDVIQFLGDSVREDLGPALDKRGGLGDVRFRGYDPSSGIVNLRVSIHVKAKVTAHSHEEAPDEYVLNFWGLSLKTSGEKGQVRSFLRRTEQFKFKRVKGRGRRITINGSKVDLSETHGEKKTTKSGPSLRSDSLGLSTLPRLASSGGDEVRKVAELFSTFRVFDVDVRAARRPSAVSVTPTLQADASNLAAFLNYLRQDEENFERLQEDARAIVPGLVRIHFRKVGGAEEAVEVELEESGLKGHTTLAEASFGTVRALALLALIYDPQPPQLTCVEEIDHGFHPYVFDRLVERLRWASERTQFLIATHSPSLVNRLSADELIVCERNTKTGESVIPAADPEVVRAMEERAHGRMGLGELWFTGSLGGVPP</sequence>
<feature type="region of interest" description="Disordered" evidence="1">
    <location>
        <begin position="151"/>
        <end position="172"/>
    </location>
</feature>
<dbReference type="GO" id="GO:0005524">
    <property type="term" value="F:ATP binding"/>
    <property type="evidence" value="ECO:0007669"/>
    <property type="project" value="InterPro"/>
</dbReference>
<organism evidence="3 4">
    <name type="scientific">Corallococcus interemptor</name>
    <dbReference type="NCBI Taxonomy" id="2316720"/>
    <lineage>
        <taxon>Bacteria</taxon>
        <taxon>Pseudomonadati</taxon>
        <taxon>Myxococcota</taxon>
        <taxon>Myxococcia</taxon>
        <taxon>Myxococcales</taxon>
        <taxon>Cystobacterineae</taxon>
        <taxon>Myxococcaceae</taxon>
        <taxon>Corallococcus</taxon>
    </lineage>
</organism>
<proteinExistence type="predicted"/>
<dbReference type="InterPro" id="IPR014555">
    <property type="entry name" value="RecF-like"/>
</dbReference>
<feature type="domain" description="ATPase AAA-type core" evidence="2">
    <location>
        <begin position="25"/>
        <end position="353"/>
    </location>
</feature>
<evidence type="ECO:0000259" key="2">
    <source>
        <dbReference type="Pfam" id="PF13304"/>
    </source>
</evidence>
<evidence type="ECO:0000313" key="3">
    <source>
        <dbReference type="EMBL" id="RKH59794.1"/>
    </source>
</evidence>
<feature type="compositionally biased region" description="Polar residues" evidence="1">
    <location>
        <begin position="163"/>
        <end position="172"/>
    </location>
</feature>
<dbReference type="PANTHER" id="PTHR40396">
    <property type="entry name" value="ATPASE-LIKE PROTEIN"/>
    <property type="match status" value="1"/>
</dbReference>
<dbReference type="AlphaFoldDB" id="A0A3A8Q952"/>
<evidence type="ECO:0000313" key="4">
    <source>
        <dbReference type="Proteomes" id="UP000282656"/>
    </source>
</evidence>
<dbReference type="GO" id="GO:0016887">
    <property type="term" value="F:ATP hydrolysis activity"/>
    <property type="evidence" value="ECO:0007669"/>
    <property type="project" value="InterPro"/>
</dbReference>
<dbReference type="InterPro" id="IPR027417">
    <property type="entry name" value="P-loop_NTPase"/>
</dbReference>
<evidence type="ECO:0000256" key="1">
    <source>
        <dbReference type="SAM" id="MobiDB-lite"/>
    </source>
</evidence>
<keyword evidence="4" id="KW-1185">Reference proteome</keyword>
<reference evidence="4" key="1">
    <citation type="submission" date="2018-09" db="EMBL/GenBank/DDBJ databases">
        <authorList>
            <person name="Livingstone P.G."/>
            <person name="Whitworth D.E."/>
        </authorList>
    </citation>
    <scope>NUCLEOTIDE SEQUENCE [LARGE SCALE GENOMIC DNA]</scope>
    <source>
        <strain evidence="4">AB047A</strain>
    </source>
</reference>